<evidence type="ECO:0000256" key="1">
    <source>
        <dbReference type="SAM" id="MobiDB-lite"/>
    </source>
</evidence>
<reference evidence="2" key="1">
    <citation type="submission" date="2024-03" db="EMBL/GenBank/DDBJ databases">
        <title>WGS assembly of Saponaria officinalis var. Norfolk2.</title>
        <authorList>
            <person name="Jenkins J."/>
            <person name="Shu S."/>
            <person name="Grimwood J."/>
            <person name="Barry K."/>
            <person name="Goodstein D."/>
            <person name="Schmutz J."/>
            <person name="Leebens-Mack J."/>
            <person name="Osbourn A."/>
        </authorList>
    </citation>
    <scope>NUCLEOTIDE SEQUENCE [LARGE SCALE GENOMIC DNA]</scope>
    <source>
        <strain evidence="2">JIC</strain>
    </source>
</reference>
<sequence length="102" mass="11804">MFESLDLEDGEFSHRSNSKKDEEELLWAAIERLPTVKRVNFAIVRGSSPDDHDNGEDSTVDVRKLDRRHREMIVLKALDTSEQDNIKLVSGVKERITKYAYL</sequence>
<proteinExistence type="predicted"/>
<organism evidence="2 3">
    <name type="scientific">Saponaria officinalis</name>
    <name type="common">Common soapwort</name>
    <name type="synonym">Lychnis saponaria</name>
    <dbReference type="NCBI Taxonomy" id="3572"/>
    <lineage>
        <taxon>Eukaryota</taxon>
        <taxon>Viridiplantae</taxon>
        <taxon>Streptophyta</taxon>
        <taxon>Embryophyta</taxon>
        <taxon>Tracheophyta</taxon>
        <taxon>Spermatophyta</taxon>
        <taxon>Magnoliopsida</taxon>
        <taxon>eudicotyledons</taxon>
        <taxon>Gunneridae</taxon>
        <taxon>Pentapetalae</taxon>
        <taxon>Caryophyllales</taxon>
        <taxon>Caryophyllaceae</taxon>
        <taxon>Caryophylleae</taxon>
        <taxon>Saponaria</taxon>
    </lineage>
</organism>
<protein>
    <submittedName>
        <fullName evidence="2">Uncharacterized protein</fullName>
    </submittedName>
</protein>
<feature type="region of interest" description="Disordered" evidence="1">
    <location>
        <begin position="1"/>
        <end position="21"/>
    </location>
</feature>
<accession>A0AAW1LI28</accession>
<dbReference type="AlphaFoldDB" id="A0AAW1LI28"/>
<feature type="compositionally biased region" description="Acidic residues" evidence="1">
    <location>
        <begin position="1"/>
        <end position="10"/>
    </location>
</feature>
<name>A0AAW1LI28_SAPOF</name>
<dbReference type="EMBL" id="JBDFQZ010000004">
    <property type="protein sequence ID" value="KAK9734709.1"/>
    <property type="molecule type" value="Genomic_DNA"/>
</dbReference>
<keyword evidence="3" id="KW-1185">Reference proteome</keyword>
<gene>
    <name evidence="2" type="ORF">RND81_04G158500</name>
</gene>
<feature type="compositionally biased region" description="Basic and acidic residues" evidence="1">
    <location>
        <begin position="11"/>
        <end position="21"/>
    </location>
</feature>
<dbReference type="Proteomes" id="UP001443914">
    <property type="component" value="Unassembled WGS sequence"/>
</dbReference>
<evidence type="ECO:0000313" key="2">
    <source>
        <dbReference type="EMBL" id="KAK9734709.1"/>
    </source>
</evidence>
<comment type="caution">
    <text evidence="2">The sequence shown here is derived from an EMBL/GenBank/DDBJ whole genome shotgun (WGS) entry which is preliminary data.</text>
</comment>
<evidence type="ECO:0000313" key="3">
    <source>
        <dbReference type="Proteomes" id="UP001443914"/>
    </source>
</evidence>